<name>A0A1K2HBD8_9LACT</name>
<dbReference type="EMBL" id="FPKS01000004">
    <property type="protein sequence ID" value="SFZ74005.1"/>
    <property type="molecule type" value="Genomic_DNA"/>
</dbReference>
<dbReference type="Proteomes" id="UP000185655">
    <property type="component" value="Unassembled WGS sequence"/>
</dbReference>
<reference evidence="1 2" key="1">
    <citation type="submission" date="2016-11" db="EMBL/GenBank/DDBJ databases">
        <authorList>
            <person name="Jaros S."/>
            <person name="Januszkiewicz K."/>
            <person name="Wedrychowicz H."/>
        </authorList>
    </citation>
    <scope>NUCLEOTIDE SEQUENCE [LARGE SCALE GENOMIC DNA]</scope>
    <source>
        <strain evidence="1 2">DSM 22330</strain>
    </source>
</reference>
<accession>A0A1K2HBD8</accession>
<evidence type="ECO:0000313" key="1">
    <source>
        <dbReference type="EMBL" id="SFZ74005.1"/>
    </source>
</evidence>
<dbReference type="RefSeq" id="WP_031366184.1">
    <property type="nucleotide sequence ID" value="NZ_FPKS01000004.1"/>
</dbReference>
<protein>
    <submittedName>
        <fullName evidence="1">Uncharacterized protein</fullName>
    </submittedName>
</protein>
<evidence type="ECO:0000313" key="2">
    <source>
        <dbReference type="Proteomes" id="UP000185655"/>
    </source>
</evidence>
<proteinExistence type="predicted"/>
<dbReference type="STRING" id="1122154.SAMN02746068_01041"/>
<organism evidence="1 2">
    <name type="scientific">Pseudolactococcus chungangensis CAU 28 = DSM 22330</name>
    <dbReference type="NCBI Taxonomy" id="1122154"/>
    <lineage>
        <taxon>Bacteria</taxon>
        <taxon>Bacillati</taxon>
        <taxon>Bacillota</taxon>
        <taxon>Bacilli</taxon>
        <taxon>Lactobacillales</taxon>
        <taxon>Streptococcaceae</taxon>
        <taxon>Pseudolactococcus</taxon>
    </lineage>
</organism>
<sequence>MVSIVDDSVIKEFLNGTRDVIFIGLENYINSPQFKCIKHKILNIDSSASIKTVMVFRYEKDLKKYIRLKETNGFHYAVGIALGYHHLAVSWWNDCQLNIIEDDRDESPLISYRSFFYKVPQKYAVEILRDLVLSGEDSVQLTY</sequence>
<dbReference type="AlphaFoldDB" id="A0A1K2HBD8"/>
<gene>
    <name evidence="1" type="ORF">SAMN02746068_01041</name>
</gene>